<name>A0AB34QQQ3_BACPU</name>
<gene>
    <name evidence="1" type="ORF">B4127_0903</name>
</gene>
<dbReference type="AlphaFoldDB" id="A0AB34QQQ3"/>
<accession>A0AB34QQQ3</accession>
<sequence length="42" mass="5009">MNNGVQPIYTYCSLMSKEKKKKKRRSASFLKNLYLTRLNINK</sequence>
<protein>
    <submittedName>
        <fullName evidence="1">Uncharacterized protein</fullName>
    </submittedName>
</protein>
<dbReference type="Proteomes" id="UP000031978">
    <property type="component" value="Unassembled WGS sequence"/>
</dbReference>
<evidence type="ECO:0000313" key="1">
    <source>
        <dbReference type="EMBL" id="KIL12643.1"/>
    </source>
</evidence>
<dbReference type="EMBL" id="JXCL01000039">
    <property type="protein sequence ID" value="KIL12643.1"/>
    <property type="molecule type" value="Genomic_DNA"/>
</dbReference>
<proteinExistence type="predicted"/>
<evidence type="ECO:0000313" key="2">
    <source>
        <dbReference type="Proteomes" id="UP000031978"/>
    </source>
</evidence>
<comment type="caution">
    <text evidence="1">The sequence shown here is derived from an EMBL/GenBank/DDBJ whole genome shotgun (WGS) entry which is preliminary data.</text>
</comment>
<organism evidence="1 2">
    <name type="scientific">Bacillus pumilus</name>
    <name type="common">Bacillus mesentericus</name>
    <dbReference type="NCBI Taxonomy" id="1408"/>
    <lineage>
        <taxon>Bacteria</taxon>
        <taxon>Bacillati</taxon>
        <taxon>Bacillota</taxon>
        <taxon>Bacilli</taxon>
        <taxon>Bacillales</taxon>
        <taxon>Bacillaceae</taxon>
        <taxon>Bacillus</taxon>
    </lineage>
</organism>
<reference evidence="1 2" key="1">
    <citation type="submission" date="2014-12" db="EMBL/GenBank/DDBJ databases">
        <title>Draft Genome Sequences of Five Spore-Forming Food Isolates of Bacillus pumilus.</title>
        <authorList>
            <person name="de Jong A."/>
            <person name="van Heel A.J."/>
            <person name="Montalban-Lopez M."/>
            <person name="Krawczyk A.O."/>
            <person name="Berendsen E.M."/>
            <person name="Wells-Bennik M."/>
            <person name="Kuipers O.P."/>
        </authorList>
    </citation>
    <scope>NUCLEOTIDE SEQUENCE [LARGE SCALE GENOMIC DNA]</scope>
    <source>
        <strain evidence="1 2">B4127</strain>
    </source>
</reference>